<feature type="coiled-coil region" evidence="1">
    <location>
        <begin position="584"/>
        <end position="638"/>
    </location>
</feature>
<feature type="compositionally biased region" description="Basic and acidic residues" evidence="2">
    <location>
        <begin position="1054"/>
        <end position="1084"/>
    </location>
</feature>
<dbReference type="Proteomes" id="UP000011885">
    <property type="component" value="Unassembled WGS sequence"/>
</dbReference>
<feature type="compositionally biased region" description="Basic and acidic residues" evidence="2">
    <location>
        <begin position="679"/>
        <end position="691"/>
    </location>
</feature>
<keyword evidence="1" id="KW-0175">Coiled coil</keyword>
<feature type="coiled-coil region" evidence="1">
    <location>
        <begin position="331"/>
        <end position="358"/>
    </location>
</feature>
<feature type="compositionally biased region" description="Polar residues" evidence="2">
    <location>
        <begin position="947"/>
        <end position="956"/>
    </location>
</feature>
<evidence type="ECO:0000313" key="3">
    <source>
        <dbReference type="EMBL" id="EMI52635.1"/>
    </source>
</evidence>
<evidence type="ECO:0000256" key="2">
    <source>
        <dbReference type="SAM" id="MobiDB-lite"/>
    </source>
</evidence>
<dbReference type="EMBL" id="ANOH01000413">
    <property type="protein sequence ID" value="EMI52635.1"/>
    <property type="molecule type" value="Genomic_DNA"/>
</dbReference>
<feature type="compositionally biased region" description="Polar residues" evidence="2">
    <location>
        <begin position="994"/>
        <end position="1015"/>
    </location>
</feature>
<feature type="compositionally biased region" description="Polar residues" evidence="2">
    <location>
        <begin position="1023"/>
        <end position="1038"/>
    </location>
</feature>
<comment type="caution">
    <text evidence="3">The sequence shown here is derived from an EMBL/GenBank/DDBJ whole genome shotgun (WGS) entry which is preliminary data.</text>
</comment>
<name>M5TTZ9_9BACT</name>
<reference evidence="3 4" key="1">
    <citation type="journal article" date="2013" name="Mar. Genomics">
        <title>Expression of sulfatases in Rhodopirellula baltica and the diversity of sulfatases in the genus Rhodopirellula.</title>
        <authorList>
            <person name="Wegner C.E."/>
            <person name="Richter-Heitmann T."/>
            <person name="Klindworth A."/>
            <person name="Klockow C."/>
            <person name="Richter M."/>
            <person name="Achstetter T."/>
            <person name="Glockner F.O."/>
            <person name="Harder J."/>
        </authorList>
    </citation>
    <scope>NUCLEOTIDE SEQUENCE [LARGE SCALE GENOMIC DNA]</scope>
    <source>
        <strain evidence="3 4">SM41</strain>
    </source>
</reference>
<evidence type="ECO:0000256" key="1">
    <source>
        <dbReference type="SAM" id="Coils"/>
    </source>
</evidence>
<protein>
    <submittedName>
        <fullName evidence="3">IgA-specific metalloendopeptidase</fullName>
    </submittedName>
</protein>
<dbReference type="AlphaFoldDB" id="M5TTZ9"/>
<feature type="region of interest" description="Disordered" evidence="2">
    <location>
        <begin position="446"/>
        <end position="488"/>
    </location>
</feature>
<feature type="compositionally biased region" description="Acidic residues" evidence="2">
    <location>
        <begin position="452"/>
        <end position="476"/>
    </location>
</feature>
<feature type="compositionally biased region" description="Basic and acidic residues" evidence="2">
    <location>
        <begin position="876"/>
        <end position="888"/>
    </location>
</feature>
<sequence>MSGQAELLVERLRQIDAMIAELQNELPDDTVRHLQNFRQFLDETAVRIDEASETLRLDRNPDVEGNFRDAMRRHGDAMSGRHFGFLVHASTYHRIAGSVRELANPRWQPNAEFGQLSERADQRNEQFVAARDRLLQGYDDVMAWEKLRRDSIVEMAADARLVQKAVEHVTQDETPDQRPSHDNELFARVKEAAGMLYSGGRAIRLMRQLQDMIDRERHSTDEADLRVQQAVRLSHYQMAGEGPLQYLLDRHRGNDRFEKLRATRWADDYTIARQRMTRRLHQDDPMVSAADPVQRMVDVCRDAMPVIEASMRDAREMLRSLLPSVAELARKAAAESRRENAEDRLDQLHDDVQRVAESLVDRANRADLTDDNERELAVDADAAVREIQRRMEAVVSSNEERESEADRDVSDALSSLARTLERTADHFEAADAGEDLDRTREALRENLGNEGDGSESDEAVEANPEALDDARDEVESAEQLARSDPKELLRRLEERLQRDPPMQDRLEEIGERTVADVENAVRAVAEQEADLQRQLERSDSDFVERKRAVRERLDSIVDQARSVEGQWLATAENASFRARDQRLFDRVGDVREELQDAIEQVEQTQKRELLMREIGEEVERLRSAIEQAANDSEETIAAAEGVSEEALYTTDRERQQAAKDSESVERRMLNEWVKSLDRDARQWRQRQEQATRRMQQNRNEQRSAENQLRKAEKQLAANPDQQWARDNVETSQTRVDQAKRAVNAADRTRQEAVAGQQEAKQLANEARKHSVGEFDSKNPAAELVARAAERSRIELERLAEGLEEVSARLGDQAVPVPPLQAVRSIAKEQQQARDAVRQAADDLERAARHEDRLGENAGAESLREVAQRLNQVADSTMREALESMRDAVADDSESSTDRPSRGNVGDQLAEAAERLAEQAETIAGISRQPDSGSTPSDAPHQEPNGAPENQGTLDQADQSEKLARTLDELDRQLNQRGPSATEVAGESNGDPSGDSGQQMQRAGQASSTLQRTASQAARKLAEQRQQALSQVASAGQQTDGRDGNRNPSDQAGQRGDRANPDSANRRESSSRSSERDSSGDDSNRGQEQGDLSGNQSGNSIELPGGGLLSLDGELRSDDQWGNLRERKSDNVIQDRKTPIPLSYRSAVEAYFQAIAAEAARGARSMQGSEVPGEQ</sequence>
<evidence type="ECO:0000313" key="4">
    <source>
        <dbReference type="Proteomes" id="UP000011885"/>
    </source>
</evidence>
<feature type="compositionally biased region" description="Basic and acidic residues" evidence="2">
    <location>
        <begin position="830"/>
        <end position="854"/>
    </location>
</feature>
<feature type="compositionally biased region" description="Basic and acidic residues" evidence="2">
    <location>
        <begin position="699"/>
        <end position="713"/>
    </location>
</feature>
<feature type="region of interest" description="Disordered" evidence="2">
    <location>
        <begin position="679"/>
        <end position="750"/>
    </location>
</feature>
<gene>
    <name evidence="3" type="ORF">RSSM_05946</name>
</gene>
<dbReference type="PATRIC" id="fig|1263870.3.peg.6305"/>
<feature type="compositionally biased region" description="Basic and acidic residues" evidence="2">
    <location>
        <begin position="958"/>
        <end position="973"/>
    </location>
</feature>
<accession>M5TTZ9</accession>
<feature type="compositionally biased region" description="Basic and acidic residues" evidence="2">
    <location>
        <begin position="650"/>
        <end position="665"/>
    </location>
</feature>
<feature type="region of interest" description="Disordered" evidence="2">
    <location>
        <begin position="639"/>
        <end position="665"/>
    </location>
</feature>
<feature type="region of interest" description="Disordered" evidence="2">
    <location>
        <begin position="830"/>
        <end position="1114"/>
    </location>
</feature>
<organism evidence="3 4">
    <name type="scientific">Rhodopirellula sallentina SM41</name>
    <dbReference type="NCBI Taxonomy" id="1263870"/>
    <lineage>
        <taxon>Bacteria</taxon>
        <taxon>Pseudomonadati</taxon>
        <taxon>Planctomycetota</taxon>
        <taxon>Planctomycetia</taxon>
        <taxon>Pirellulales</taxon>
        <taxon>Pirellulaceae</taxon>
        <taxon>Rhodopirellula</taxon>
    </lineage>
</organism>
<keyword evidence="4" id="KW-1185">Reference proteome</keyword>
<proteinExistence type="predicted"/>
<feature type="compositionally biased region" description="Polar residues" evidence="2">
    <location>
        <begin position="1089"/>
        <end position="1099"/>
    </location>
</feature>